<name>A0AAW1S185_9CHLO</name>
<gene>
    <name evidence="2" type="ORF">WJX74_009495</name>
</gene>
<organism evidence="2 3">
    <name type="scientific">Apatococcus lobatus</name>
    <dbReference type="NCBI Taxonomy" id="904363"/>
    <lineage>
        <taxon>Eukaryota</taxon>
        <taxon>Viridiplantae</taxon>
        <taxon>Chlorophyta</taxon>
        <taxon>core chlorophytes</taxon>
        <taxon>Trebouxiophyceae</taxon>
        <taxon>Chlorellales</taxon>
        <taxon>Chlorellaceae</taxon>
        <taxon>Apatococcus</taxon>
    </lineage>
</organism>
<keyword evidence="1" id="KW-0472">Membrane</keyword>
<evidence type="ECO:0000256" key="1">
    <source>
        <dbReference type="SAM" id="Phobius"/>
    </source>
</evidence>
<keyword evidence="1" id="KW-1133">Transmembrane helix</keyword>
<keyword evidence="3" id="KW-1185">Reference proteome</keyword>
<sequence>MPAPEDGAQQPAPPTCLAAAEAGLINGCLGGLVVGLIWGIVQEKKFMLRNIIREPHLREAPARLLPVMMRSLQSCAVLGTFAGALRGLRCANAPMLDPLHPLNSLAAGTLAGAVKSAVDEVPRSMASHGRQAVVSGVLATVLIETSKALDRHSRRGP</sequence>
<evidence type="ECO:0000313" key="3">
    <source>
        <dbReference type="Proteomes" id="UP001438707"/>
    </source>
</evidence>
<reference evidence="2 3" key="1">
    <citation type="journal article" date="2024" name="Nat. Commun.">
        <title>Phylogenomics reveals the evolutionary origins of lichenization in chlorophyte algae.</title>
        <authorList>
            <person name="Puginier C."/>
            <person name="Libourel C."/>
            <person name="Otte J."/>
            <person name="Skaloud P."/>
            <person name="Haon M."/>
            <person name="Grisel S."/>
            <person name="Petersen M."/>
            <person name="Berrin J.G."/>
            <person name="Delaux P.M."/>
            <person name="Dal Grande F."/>
            <person name="Keller J."/>
        </authorList>
    </citation>
    <scope>NUCLEOTIDE SEQUENCE [LARGE SCALE GENOMIC DNA]</scope>
    <source>
        <strain evidence="2 3">SAG 2145</strain>
    </source>
</reference>
<dbReference type="EMBL" id="JALJOS010000005">
    <property type="protein sequence ID" value="KAK9839096.1"/>
    <property type="molecule type" value="Genomic_DNA"/>
</dbReference>
<protein>
    <submittedName>
        <fullName evidence="2">Uncharacterized protein</fullName>
    </submittedName>
</protein>
<evidence type="ECO:0000313" key="2">
    <source>
        <dbReference type="EMBL" id="KAK9839096.1"/>
    </source>
</evidence>
<accession>A0AAW1S185</accession>
<dbReference type="AlphaFoldDB" id="A0AAW1S185"/>
<proteinExistence type="predicted"/>
<feature type="transmembrane region" description="Helical" evidence="1">
    <location>
        <begin position="23"/>
        <end position="41"/>
    </location>
</feature>
<keyword evidence="1" id="KW-0812">Transmembrane</keyword>
<dbReference type="Proteomes" id="UP001438707">
    <property type="component" value="Unassembled WGS sequence"/>
</dbReference>
<comment type="caution">
    <text evidence="2">The sequence shown here is derived from an EMBL/GenBank/DDBJ whole genome shotgun (WGS) entry which is preliminary data.</text>
</comment>